<dbReference type="InterPro" id="IPR027417">
    <property type="entry name" value="P-loop_NTPase"/>
</dbReference>
<feature type="non-terminal residue" evidence="3">
    <location>
        <position position="1842"/>
    </location>
</feature>
<evidence type="ECO:0000313" key="4">
    <source>
        <dbReference type="Proteomes" id="UP000677913"/>
    </source>
</evidence>
<dbReference type="Proteomes" id="UP000677913">
    <property type="component" value="Unassembled WGS sequence"/>
</dbReference>
<evidence type="ECO:0000259" key="2">
    <source>
        <dbReference type="PROSITE" id="PS51194"/>
    </source>
</evidence>
<feature type="region of interest" description="Disordered" evidence="1">
    <location>
        <begin position="1682"/>
        <end position="1733"/>
    </location>
</feature>
<evidence type="ECO:0000313" key="3">
    <source>
        <dbReference type="EMBL" id="MBS2965946.1"/>
    </source>
</evidence>
<dbReference type="InterPro" id="IPR014001">
    <property type="entry name" value="Helicase_ATP-bd"/>
</dbReference>
<feature type="compositionally biased region" description="Polar residues" evidence="1">
    <location>
        <begin position="1686"/>
        <end position="1702"/>
    </location>
</feature>
<feature type="compositionally biased region" description="Low complexity" evidence="1">
    <location>
        <begin position="1607"/>
        <end position="1616"/>
    </location>
</feature>
<feature type="region of interest" description="Disordered" evidence="1">
    <location>
        <begin position="1595"/>
        <end position="1618"/>
    </location>
</feature>
<dbReference type="SMART" id="SM00490">
    <property type="entry name" value="HELICc"/>
    <property type="match status" value="1"/>
</dbReference>
<dbReference type="InterPro" id="IPR029063">
    <property type="entry name" value="SAM-dependent_MTases_sf"/>
</dbReference>
<organism evidence="3 4">
    <name type="scientific">Actinocrinis puniceicyclus</name>
    <dbReference type="NCBI Taxonomy" id="977794"/>
    <lineage>
        <taxon>Bacteria</taxon>
        <taxon>Bacillati</taxon>
        <taxon>Actinomycetota</taxon>
        <taxon>Actinomycetes</taxon>
        <taxon>Catenulisporales</taxon>
        <taxon>Actinospicaceae</taxon>
        <taxon>Actinocrinis</taxon>
    </lineage>
</organism>
<name>A0A8J8BF93_9ACTN</name>
<gene>
    <name evidence="3" type="ORF">KGA66_23070</name>
</gene>
<reference evidence="3" key="1">
    <citation type="submission" date="2021-04" db="EMBL/GenBank/DDBJ databases">
        <title>Genome based classification of Actinospica acidithermotolerans sp. nov., an actinobacterium isolated from an Indonesian hot spring.</title>
        <authorList>
            <person name="Kusuma A.B."/>
            <person name="Putra K.E."/>
            <person name="Nafisah S."/>
            <person name="Loh J."/>
            <person name="Nouioui I."/>
            <person name="Goodfellow M."/>
        </authorList>
    </citation>
    <scope>NUCLEOTIDE SEQUENCE</scope>
    <source>
        <strain evidence="3">DSM 45618</strain>
    </source>
</reference>
<feature type="compositionally biased region" description="Basic and acidic residues" evidence="1">
    <location>
        <begin position="1769"/>
        <end position="1779"/>
    </location>
</feature>
<dbReference type="RefSeq" id="WP_211470537.1">
    <property type="nucleotide sequence ID" value="NZ_JAGSXH010000109.1"/>
</dbReference>
<dbReference type="SUPFAM" id="SSF53335">
    <property type="entry name" value="S-adenosyl-L-methionine-dependent methyltransferases"/>
    <property type="match status" value="1"/>
</dbReference>
<dbReference type="SMART" id="SM00487">
    <property type="entry name" value="DEXDc"/>
    <property type="match status" value="1"/>
</dbReference>
<dbReference type="CDD" id="cd02440">
    <property type="entry name" value="AdoMet_MTases"/>
    <property type="match status" value="1"/>
</dbReference>
<dbReference type="PANTHER" id="PTHR41313:SF1">
    <property type="entry name" value="DNA METHYLASE ADENINE-SPECIFIC DOMAIN-CONTAINING PROTEIN"/>
    <property type="match status" value="1"/>
</dbReference>
<dbReference type="PROSITE" id="PS51194">
    <property type="entry name" value="HELICASE_CTER"/>
    <property type="match status" value="1"/>
</dbReference>
<comment type="caution">
    <text evidence="3">The sequence shown here is derived from an EMBL/GenBank/DDBJ whole genome shotgun (WGS) entry which is preliminary data.</text>
</comment>
<dbReference type="InterPro" id="IPR001650">
    <property type="entry name" value="Helicase_C-like"/>
</dbReference>
<feature type="region of interest" description="Disordered" evidence="1">
    <location>
        <begin position="1747"/>
        <end position="1842"/>
    </location>
</feature>
<dbReference type="EMBL" id="JAGSXH010000109">
    <property type="protein sequence ID" value="MBS2965946.1"/>
    <property type="molecule type" value="Genomic_DNA"/>
</dbReference>
<keyword evidence="4" id="KW-1185">Reference proteome</keyword>
<dbReference type="PANTHER" id="PTHR41313">
    <property type="entry name" value="ADENINE-SPECIFIC METHYLTRANSFERASE"/>
    <property type="match status" value="1"/>
</dbReference>
<accession>A0A8J8BF93</accession>
<dbReference type="InterPro" id="IPR052933">
    <property type="entry name" value="DNA_Protect_Modify"/>
</dbReference>
<dbReference type="Pfam" id="PF00271">
    <property type="entry name" value="Helicase_C"/>
    <property type="match status" value="1"/>
</dbReference>
<evidence type="ECO:0000256" key="1">
    <source>
        <dbReference type="SAM" id="MobiDB-lite"/>
    </source>
</evidence>
<dbReference type="Gene3D" id="3.40.50.300">
    <property type="entry name" value="P-loop containing nucleotide triphosphate hydrolases"/>
    <property type="match status" value="2"/>
</dbReference>
<feature type="domain" description="Helicase C-terminal" evidence="2">
    <location>
        <begin position="1185"/>
        <end position="1364"/>
    </location>
</feature>
<sequence length="1842" mass="200522">MAEVPAAETANIGPIRRARASLAALETLQRLRQAPHTPPSPDDLAALRGWSGWGPLAPALEGSRTGSWKEIGERIAFLLPEEHYDHGIQATYNAFYTTPQITAASWQILTDLGFTGGRILEPGCGAGAFMAGTPEQIPATWIGVERDPTTAAIAGLLHPGATIHNRRLEETALPSYGMDAVLGNVPFGDTKVYDPTTPRELTANLHNYFIYRSVKVLRPGGIAVLVTSRYTMDAAGETTQAARMLISREAELLGAIRLPNDALTSGGTEPLVDVLVLRRRRADEEFHPDRHQWITTGPSVGGQPVNTYFLANPRMVLGELTEDRAPRWGRTLRVDARPDDPPVEIAMAAAGREIVRQAIDAGRGWAVDGGASPITAETAPFALRADGKKEGSFHLVDGVVHEVVEGALVKVERPGKELPKLVALRDAVLTLLDAESDHSRPDEELAPLRAEAARLYDAYVKAHGYLNRYTVVEGKPDDDSAVTSSRRRPAMGGFRRDPDFVTVLALEDFDDDTRTATKAAVLTRRVNRPRERATHADSPAEAIALCRDELGRFELDRVVELLDVDKAQAQRHLAEVAFIDPATDAWVPADEYLTGNVRQKLARAKAAAALDAERFGRNVPALEAVLPAGLEPEQIEANLGAPWIPSSDVQDFARELLGFPVNVWHEPRTNTWSVTAGLRAQESAPATTEWGTIRLNAYQLLEYGLNGKAPVVYDVVDDGKRMRNQDETIAANDRLDAIAARFANWWREDPERADRLTYSYNQTFNAIVPRKYDGSHLTFPGLDSEFEPYPHQRDMVARMISGDDALCPYPVGTGKTATMFMAAMKLKALGLASKPLIIVVPSTLEQIARDGKRLFPNARILMAGREDLGSARARKLFAARCAMEDWDAVVMSHPSFTSLPVHPTVEADYLAALAADYRSALIEAKADGAEPRKIKQIAKMVDNLDAKAKDLLNSATDDGVFFELLGTDYLLVDEMHYFKNLGVPVHTDGFAINGSKRAQDLDMKLSQLRTRHPGQAVVTGFTGTPVSNTLLELFILQHYLQPQRLEELGLTSADAWAALFVRFANGVEITPDGGFRLNRRPVEIINIPELMHTVAEFAELRAPEAFPVVRPDARRHLMVVDSSDTVRDFVHELAERADDIRAGGVLPSEDNMLKICSDGRKVALHESLVGLEPEGPGKVGAVAASVARIYHETKNLQLPGDDPTVRGRLQLVFCDLGTPNKDKGNQVYGLIRQQLIAAGVPATGIRFIHDVTTDAQRMVLFDQCNKGDVSVLLGSTDKLGVGVNIQRRAIALHHVDAPWRPDQVEQREGRVWRPKNLNPSVDLYRYVTKDSFDAFMWQTLERKEKALRPILAGQVTARTVEDIGDVALDYGQIKAVATGNPMLAELGELNVKAKSLASLAASHQRNQRRLRADVHTFTMQAAAAATTAEALEAIAQCAATPDDSPWLDTHLRPLPVDDVPAVLSALAESTIAKGYCDGELHWRGGLGIDFAYTKNRHDGGLSARIIVGENRHRIDVPLNLAWAAKGQHWRIRDAIATTIANAGQTAAETRANIQTLGQRIRENEAAIGQPFAEQAALDEVRARRVVLDAAIREQAQKDEQARRNRAARTAAGTADASGNDRDALLRRLYAAMSTMLQRAETNAAAASTPIPVHHSSLIAEPVTAVANVIEVEVLDEGTIAAEAQPVASTAEPNPSPDLSASSTEHDHGAQVNPLLPPAQPPSMTATEEVDETEVGELAEAEAQEVGALALDPPPSPQEEAPGSTETEGGDTHLVGHDPDIPLTAVEPTPGPVQDAASKPIPQAQPTEPKLPATAHRTSWVRQNWHPPMSAPLDTDPFDTHVL</sequence>
<dbReference type="Gene3D" id="3.40.50.150">
    <property type="entry name" value="Vaccinia Virus protein VP39"/>
    <property type="match status" value="1"/>
</dbReference>
<dbReference type="SUPFAM" id="SSF52540">
    <property type="entry name" value="P-loop containing nucleoside triphosphate hydrolases"/>
    <property type="match status" value="2"/>
</dbReference>
<protein>
    <recommendedName>
        <fullName evidence="2">Helicase C-terminal domain-containing protein</fullName>
    </recommendedName>
</protein>
<proteinExistence type="predicted"/>
<dbReference type="PRINTS" id="PR00507">
    <property type="entry name" value="N12N6MTFRASE"/>
</dbReference>